<name>A0A284VPA5_9EURY</name>
<dbReference type="PANTHER" id="PTHR43377">
    <property type="entry name" value="BILIVERDIN REDUCTASE A"/>
    <property type="match status" value="1"/>
</dbReference>
<gene>
    <name evidence="2" type="ORF">MNV_230026</name>
</gene>
<evidence type="ECO:0000313" key="2">
    <source>
        <dbReference type="EMBL" id="SNQ61105.1"/>
    </source>
</evidence>
<keyword evidence="3" id="KW-1185">Reference proteome</keyword>
<proteinExistence type="predicted"/>
<accession>A0A284VPA5</accession>
<dbReference type="GO" id="GO:0000166">
    <property type="term" value="F:nucleotide binding"/>
    <property type="evidence" value="ECO:0007669"/>
    <property type="project" value="InterPro"/>
</dbReference>
<dbReference type="SUPFAM" id="SSF51735">
    <property type="entry name" value="NAD(P)-binding Rossmann-fold domains"/>
    <property type="match status" value="1"/>
</dbReference>
<dbReference type="Proteomes" id="UP000218615">
    <property type="component" value="Unassembled WGS sequence"/>
</dbReference>
<dbReference type="Gene3D" id="3.30.360.10">
    <property type="entry name" value="Dihydrodipicolinate Reductase, domain 2"/>
    <property type="match status" value="1"/>
</dbReference>
<dbReference type="EMBL" id="FZMP01000146">
    <property type="protein sequence ID" value="SNQ61105.1"/>
    <property type="molecule type" value="Genomic_DNA"/>
</dbReference>
<evidence type="ECO:0000313" key="3">
    <source>
        <dbReference type="Proteomes" id="UP000218615"/>
    </source>
</evidence>
<reference evidence="3" key="1">
    <citation type="submission" date="2017-06" db="EMBL/GenBank/DDBJ databases">
        <authorList>
            <person name="Cremers G."/>
        </authorList>
    </citation>
    <scope>NUCLEOTIDE SEQUENCE [LARGE SCALE GENOMIC DNA]</scope>
</reference>
<protein>
    <submittedName>
        <fullName evidence="2">Oxidoreductase domain protein</fullName>
    </submittedName>
</protein>
<dbReference type="Gene3D" id="3.40.50.720">
    <property type="entry name" value="NAD(P)-binding Rossmann-like Domain"/>
    <property type="match status" value="1"/>
</dbReference>
<dbReference type="RefSeq" id="WP_096205730.1">
    <property type="nucleotide sequence ID" value="NZ_FZMP01000146.1"/>
</dbReference>
<dbReference type="AlphaFoldDB" id="A0A284VPA5"/>
<dbReference type="InterPro" id="IPR051450">
    <property type="entry name" value="Gfo/Idh/MocA_Oxidoreductases"/>
</dbReference>
<evidence type="ECO:0000259" key="1">
    <source>
        <dbReference type="Pfam" id="PF01408"/>
    </source>
</evidence>
<organism evidence="2 3">
    <name type="scientific">Candidatus Methanoperedens nitratireducens</name>
    <dbReference type="NCBI Taxonomy" id="1392998"/>
    <lineage>
        <taxon>Archaea</taxon>
        <taxon>Methanobacteriati</taxon>
        <taxon>Methanobacteriota</taxon>
        <taxon>Stenosarchaea group</taxon>
        <taxon>Methanomicrobia</taxon>
        <taxon>Methanosarcinales</taxon>
        <taxon>ANME-2 cluster</taxon>
        <taxon>Candidatus Methanoperedentaceae</taxon>
        <taxon>Candidatus Methanoperedens</taxon>
    </lineage>
</organism>
<dbReference type="InterPro" id="IPR000683">
    <property type="entry name" value="Gfo/Idh/MocA-like_OxRdtase_N"/>
</dbReference>
<sequence>MKVGIIGTGTMGKNHARVYSELKGIEDVYVFDSNKNNVTEMRKMGFIACDSMNELLDYVEAVSICVPTKYHLDVAKAAIEKNVHCLIEKPLAMSVDEGKELLDFLKNRDLIVGVGHIERFNPVINEIRKITVNPFFVEMRRHNPSSSRVTDSSVIEDLMVHDIDIVFNVLFNMKNYKIYSGGNHDVCKAMVAFDESIASISASKRACKKIRTIYIEDENFTIEGDFMTQEIYTYWKPEKYGIDREKYTQENIIEKVLVNKVEPLKVELRAFVDCVKNNTEFPVTPEQALNNLRICEQIKMGFE</sequence>
<dbReference type="PANTHER" id="PTHR43377:SF1">
    <property type="entry name" value="BILIVERDIN REDUCTASE A"/>
    <property type="match status" value="1"/>
</dbReference>
<dbReference type="Pfam" id="PF01408">
    <property type="entry name" value="GFO_IDH_MocA"/>
    <property type="match status" value="1"/>
</dbReference>
<dbReference type="InterPro" id="IPR036291">
    <property type="entry name" value="NAD(P)-bd_dom_sf"/>
</dbReference>
<dbReference type="OrthoDB" id="25239at2157"/>
<feature type="domain" description="Gfo/Idh/MocA-like oxidoreductase N-terminal" evidence="1">
    <location>
        <begin position="1"/>
        <end position="116"/>
    </location>
</feature>